<feature type="region of interest" description="Disordered" evidence="1">
    <location>
        <begin position="35"/>
        <end position="123"/>
    </location>
</feature>
<feature type="compositionally biased region" description="Basic and acidic residues" evidence="1">
    <location>
        <begin position="48"/>
        <end position="74"/>
    </location>
</feature>
<protein>
    <submittedName>
        <fullName evidence="2">Uncharacterized protein</fullName>
    </submittedName>
</protein>
<organism evidence="2 3">
    <name type="scientific">Pleurodeles waltl</name>
    <name type="common">Iberian ribbed newt</name>
    <dbReference type="NCBI Taxonomy" id="8319"/>
    <lineage>
        <taxon>Eukaryota</taxon>
        <taxon>Metazoa</taxon>
        <taxon>Chordata</taxon>
        <taxon>Craniata</taxon>
        <taxon>Vertebrata</taxon>
        <taxon>Euteleostomi</taxon>
        <taxon>Amphibia</taxon>
        <taxon>Batrachia</taxon>
        <taxon>Caudata</taxon>
        <taxon>Salamandroidea</taxon>
        <taxon>Salamandridae</taxon>
        <taxon>Pleurodelinae</taxon>
        <taxon>Pleurodeles</taxon>
    </lineage>
</organism>
<sequence length="123" mass="13096">MRNGCCRTRRTTTLPPAGLQAGVNVVLGVRRKVRRGSDSVAETIGPGRARETKLEPHAAEWRGDQDGGRDRRDGVSGPLKSEGTAEAYLAHEGVTGGGGEGPVKGPGSPRTWRRRPGEERGSR</sequence>
<dbReference type="EMBL" id="JANPWB010000009">
    <property type="protein sequence ID" value="KAJ1152212.1"/>
    <property type="molecule type" value="Genomic_DNA"/>
</dbReference>
<feature type="compositionally biased region" description="Gly residues" evidence="1">
    <location>
        <begin position="94"/>
        <end position="104"/>
    </location>
</feature>
<proteinExistence type="predicted"/>
<evidence type="ECO:0000313" key="3">
    <source>
        <dbReference type="Proteomes" id="UP001066276"/>
    </source>
</evidence>
<accession>A0AAV7RKB0</accession>
<keyword evidence="3" id="KW-1185">Reference proteome</keyword>
<dbReference type="Proteomes" id="UP001066276">
    <property type="component" value="Chromosome 5"/>
</dbReference>
<dbReference type="AlphaFoldDB" id="A0AAV7RKB0"/>
<evidence type="ECO:0000256" key="1">
    <source>
        <dbReference type="SAM" id="MobiDB-lite"/>
    </source>
</evidence>
<name>A0AAV7RKB0_PLEWA</name>
<reference evidence="2" key="1">
    <citation type="journal article" date="2022" name="bioRxiv">
        <title>Sequencing and chromosome-scale assembly of the giantPleurodeles waltlgenome.</title>
        <authorList>
            <person name="Brown T."/>
            <person name="Elewa A."/>
            <person name="Iarovenko S."/>
            <person name="Subramanian E."/>
            <person name="Araus A.J."/>
            <person name="Petzold A."/>
            <person name="Susuki M."/>
            <person name="Suzuki K.-i.T."/>
            <person name="Hayashi T."/>
            <person name="Toyoda A."/>
            <person name="Oliveira C."/>
            <person name="Osipova E."/>
            <person name="Leigh N.D."/>
            <person name="Simon A."/>
            <person name="Yun M.H."/>
        </authorList>
    </citation>
    <scope>NUCLEOTIDE SEQUENCE</scope>
    <source>
        <strain evidence="2">20211129_DDA</strain>
        <tissue evidence="2">Liver</tissue>
    </source>
</reference>
<gene>
    <name evidence="2" type="ORF">NDU88_004989</name>
</gene>
<comment type="caution">
    <text evidence="2">The sequence shown here is derived from an EMBL/GenBank/DDBJ whole genome shotgun (WGS) entry which is preliminary data.</text>
</comment>
<evidence type="ECO:0000313" key="2">
    <source>
        <dbReference type="EMBL" id="KAJ1152212.1"/>
    </source>
</evidence>